<evidence type="ECO:0000256" key="1">
    <source>
        <dbReference type="ARBA" id="ARBA00022603"/>
    </source>
</evidence>
<organism evidence="4">
    <name type="scientific">marine metagenome</name>
    <dbReference type="NCBI Taxonomy" id="408172"/>
    <lineage>
        <taxon>unclassified sequences</taxon>
        <taxon>metagenomes</taxon>
        <taxon>ecological metagenomes</taxon>
    </lineage>
</organism>
<dbReference type="InterPro" id="IPR029063">
    <property type="entry name" value="SAM-dependent_MTases_sf"/>
</dbReference>
<dbReference type="EMBL" id="UINC01151332">
    <property type="protein sequence ID" value="SVD44873.1"/>
    <property type="molecule type" value="Genomic_DNA"/>
</dbReference>
<keyword evidence="2" id="KW-0808">Transferase</keyword>
<reference evidence="4" key="1">
    <citation type="submission" date="2018-05" db="EMBL/GenBank/DDBJ databases">
        <authorList>
            <person name="Lanie J.A."/>
            <person name="Ng W.-L."/>
            <person name="Kazmierczak K.M."/>
            <person name="Andrzejewski T.M."/>
            <person name="Davidsen T.M."/>
            <person name="Wayne K.J."/>
            <person name="Tettelin H."/>
            <person name="Glass J.I."/>
            <person name="Rusch D."/>
            <person name="Podicherti R."/>
            <person name="Tsui H.-C.T."/>
            <person name="Winkler M.E."/>
        </authorList>
    </citation>
    <scope>NUCLEOTIDE SEQUENCE</scope>
</reference>
<evidence type="ECO:0000313" key="4">
    <source>
        <dbReference type="EMBL" id="SVD44873.1"/>
    </source>
</evidence>
<dbReference type="SUPFAM" id="SSF53335">
    <property type="entry name" value="S-adenosyl-L-methionine-dependent methyltransferases"/>
    <property type="match status" value="1"/>
</dbReference>
<evidence type="ECO:0000259" key="3">
    <source>
        <dbReference type="Pfam" id="PF01555"/>
    </source>
</evidence>
<name>A0A382VED7_9ZZZZ</name>
<dbReference type="AlphaFoldDB" id="A0A382VED7"/>
<proteinExistence type="predicted"/>
<dbReference type="InterPro" id="IPR002941">
    <property type="entry name" value="DNA_methylase_N4/N6"/>
</dbReference>
<accession>A0A382VED7</accession>
<feature type="non-terminal residue" evidence="4">
    <location>
        <position position="201"/>
    </location>
</feature>
<sequence>MSLEKKEPLFTGPMEAVSGLSINDLNKYLPAIQKVDDLYMSTDQMKDGVFLGLGSDGLKKIPDNSIDLIIVEPPESPLQSLDKSRKRMTINEYHDWNNKWLKDSARALKPTGAIYLICGWKFSGMYQSILSNYFQIQTRITWRNTSPKSQTKPLTWINRTSDIWFATKSNEFMFNQEAVTDETNNLKSGGPTELGVTNLWS</sequence>
<dbReference type="InterPro" id="IPR001091">
    <property type="entry name" value="RM_Methyltransferase"/>
</dbReference>
<gene>
    <name evidence="4" type="ORF">METZ01_LOCUS397727</name>
</gene>
<dbReference type="Gene3D" id="3.40.50.150">
    <property type="entry name" value="Vaccinia Virus protein VP39"/>
    <property type="match status" value="1"/>
</dbReference>
<evidence type="ECO:0000256" key="2">
    <source>
        <dbReference type="ARBA" id="ARBA00022679"/>
    </source>
</evidence>
<dbReference type="PRINTS" id="PR00508">
    <property type="entry name" value="S21N4MTFRASE"/>
</dbReference>
<dbReference type="GO" id="GO:0008170">
    <property type="term" value="F:N-methyltransferase activity"/>
    <property type="evidence" value="ECO:0007669"/>
    <property type="project" value="InterPro"/>
</dbReference>
<dbReference type="GO" id="GO:0032259">
    <property type="term" value="P:methylation"/>
    <property type="evidence" value="ECO:0007669"/>
    <property type="project" value="UniProtKB-KW"/>
</dbReference>
<keyword evidence="1" id="KW-0489">Methyltransferase</keyword>
<protein>
    <recommendedName>
        <fullName evidence="3">DNA methylase N-4/N-6 domain-containing protein</fullName>
    </recommendedName>
</protein>
<dbReference type="GO" id="GO:0003677">
    <property type="term" value="F:DNA binding"/>
    <property type="evidence" value="ECO:0007669"/>
    <property type="project" value="InterPro"/>
</dbReference>
<dbReference type="Pfam" id="PF01555">
    <property type="entry name" value="N6_N4_Mtase"/>
    <property type="match status" value="1"/>
</dbReference>
<feature type="domain" description="DNA methylase N-4/N-6" evidence="3">
    <location>
        <begin position="66"/>
        <end position="185"/>
    </location>
</feature>